<dbReference type="InterPro" id="IPR035979">
    <property type="entry name" value="RBD_domain_sf"/>
</dbReference>
<dbReference type="GO" id="GO:0003676">
    <property type="term" value="F:nucleic acid binding"/>
    <property type="evidence" value="ECO:0007669"/>
    <property type="project" value="InterPro"/>
</dbReference>
<gene>
    <name evidence="1" type="ORF">L9F63_002134</name>
</gene>
<feature type="non-terminal residue" evidence="1">
    <location>
        <position position="151"/>
    </location>
</feature>
<dbReference type="Proteomes" id="UP001233999">
    <property type="component" value="Unassembled WGS sequence"/>
</dbReference>
<protein>
    <submittedName>
        <fullName evidence="1">Uncharacterized protein</fullName>
    </submittedName>
</protein>
<name>A0AAD8A2R2_DIPPU</name>
<accession>A0AAD8A2R2</accession>
<evidence type="ECO:0000313" key="1">
    <source>
        <dbReference type="EMBL" id="KAJ9591321.1"/>
    </source>
</evidence>
<evidence type="ECO:0000313" key="2">
    <source>
        <dbReference type="Proteomes" id="UP001233999"/>
    </source>
</evidence>
<proteinExistence type="predicted"/>
<dbReference type="AlphaFoldDB" id="A0AAD8A2R2"/>
<organism evidence="1 2">
    <name type="scientific">Diploptera punctata</name>
    <name type="common">Pacific beetle cockroach</name>
    <dbReference type="NCBI Taxonomy" id="6984"/>
    <lineage>
        <taxon>Eukaryota</taxon>
        <taxon>Metazoa</taxon>
        <taxon>Ecdysozoa</taxon>
        <taxon>Arthropoda</taxon>
        <taxon>Hexapoda</taxon>
        <taxon>Insecta</taxon>
        <taxon>Pterygota</taxon>
        <taxon>Neoptera</taxon>
        <taxon>Polyneoptera</taxon>
        <taxon>Dictyoptera</taxon>
        <taxon>Blattodea</taxon>
        <taxon>Blaberoidea</taxon>
        <taxon>Blaberidae</taxon>
        <taxon>Diplopterinae</taxon>
        <taxon>Diploptera</taxon>
    </lineage>
</organism>
<reference evidence="1" key="2">
    <citation type="submission" date="2023-05" db="EMBL/GenBank/DDBJ databases">
        <authorList>
            <person name="Fouks B."/>
        </authorList>
    </citation>
    <scope>NUCLEOTIDE SEQUENCE</scope>
    <source>
        <strain evidence="1">Stay&amp;Tobe</strain>
        <tissue evidence="1">Testes</tissue>
    </source>
</reference>
<sequence length="151" mass="17302">VTGSSQDREGALDIPRETGSLFTPATRTRLSGAWLRLWLFRSFCQIYPYIVPLAPTSKPWKEIVSRWYCASSTYDTYDTYDTYELDSKPILSRELPRGPTQSMSSKKHPISVGPLTASALSENLNNIFRRFISIEDAMLMFDKQTNRHRGE</sequence>
<reference evidence="1" key="1">
    <citation type="journal article" date="2023" name="IScience">
        <title>Live-bearing cockroach genome reveals convergent evolutionary mechanisms linked to viviparity in insects and beyond.</title>
        <authorList>
            <person name="Fouks B."/>
            <person name="Harrison M.C."/>
            <person name="Mikhailova A.A."/>
            <person name="Marchal E."/>
            <person name="English S."/>
            <person name="Carruthers M."/>
            <person name="Jennings E.C."/>
            <person name="Chiamaka E.L."/>
            <person name="Frigard R.A."/>
            <person name="Pippel M."/>
            <person name="Attardo G.M."/>
            <person name="Benoit J.B."/>
            <person name="Bornberg-Bauer E."/>
            <person name="Tobe S.S."/>
        </authorList>
    </citation>
    <scope>NUCLEOTIDE SEQUENCE</scope>
    <source>
        <strain evidence="1">Stay&amp;Tobe</strain>
    </source>
</reference>
<comment type="caution">
    <text evidence="1">The sequence shown here is derived from an EMBL/GenBank/DDBJ whole genome shotgun (WGS) entry which is preliminary data.</text>
</comment>
<keyword evidence="2" id="KW-1185">Reference proteome</keyword>
<dbReference type="EMBL" id="JASPKZ010003874">
    <property type="protein sequence ID" value="KAJ9591321.1"/>
    <property type="molecule type" value="Genomic_DNA"/>
</dbReference>
<dbReference type="SUPFAM" id="SSF54928">
    <property type="entry name" value="RNA-binding domain, RBD"/>
    <property type="match status" value="1"/>
</dbReference>